<evidence type="ECO:0000313" key="12">
    <source>
        <dbReference type="Proteomes" id="UP001149090"/>
    </source>
</evidence>
<dbReference type="EC" id="2.5.1.58" evidence="2 9"/>
<dbReference type="InterPro" id="IPR026872">
    <property type="entry name" value="FTB"/>
</dbReference>
<dbReference type="OMA" id="WCIYWIL"/>
<dbReference type="AlphaFoldDB" id="A0A9Q0LQP8"/>
<evidence type="ECO:0000256" key="4">
    <source>
        <dbReference type="ARBA" id="ARBA00022602"/>
    </source>
</evidence>
<dbReference type="InterPro" id="IPR008930">
    <property type="entry name" value="Terpenoid_cyclase/PrenylTrfase"/>
</dbReference>
<evidence type="ECO:0000256" key="2">
    <source>
        <dbReference type="ARBA" id="ARBA00012702"/>
    </source>
</evidence>
<dbReference type="GO" id="GO:0097354">
    <property type="term" value="P:prenylation"/>
    <property type="evidence" value="ECO:0007669"/>
    <property type="project" value="UniProtKB-UniRule"/>
</dbReference>
<dbReference type="InterPro" id="IPR001330">
    <property type="entry name" value="Prenyltrans"/>
</dbReference>
<keyword evidence="12" id="KW-1185">Reference proteome</keyword>
<dbReference type="PANTHER" id="PTHR11774">
    <property type="entry name" value="GERANYLGERANYL TRANSFERASE TYPE BETA SUBUNIT"/>
    <property type="match status" value="1"/>
</dbReference>
<dbReference type="Proteomes" id="UP001149090">
    <property type="component" value="Unassembled WGS sequence"/>
</dbReference>
<keyword evidence="5 9" id="KW-0808">Transferase</keyword>
<dbReference type="GO" id="GO:0004660">
    <property type="term" value="F:protein farnesyltransferase activity"/>
    <property type="evidence" value="ECO:0007669"/>
    <property type="project" value="UniProtKB-UniRule"/>
</dbReference>
<comment type="catalytic activity">
    <reaction evidence="9">
        <text>L-cysteinyl-[protein] + (2E,6E)-farnesyl diphosphate = S-(2E,6E)-farnesyl-L-cysteinyl-[protein] + diphosphate</text>
        <dbReference type="Rhea" id="RHEA:13345"/>
        <dbReference type="Rhea" id="RHEA-COMP:10131"/>
        <dbReference type="Rhea" id="RHEA-COMP:11535"/>
        <dbReference type="ChEBI" id="CHEBI:29950"/>
        <dbReference type="ChEBI" id="CHEBI:33019"/>
        <dbReference type="ChEBI" id="CHEBI:86019"/>
        <dbReference type="ChEBI" id="CHEBI:175763"/>
    </reaction>
</comment>
<proteinExistence type="inferred from homology"/>
<evidence type="ECO:0000313" key="11">
    <source>
        <dbReference type="EMBL" id="KAJ5075530.1"/>
    </source>
</evidence>
<evidence type="ECO:0000256" key="1">
    <source>
        <dbReference type="ARBA" id="ARBA00010497"/>
    </source>
</evidence>
<evidence type="ECO:0000256" key="8">
    <source>
        <dbReference type="ARBA" id="ARBA00022833"/>
    </source>
</evidence>
<evidence type="ECO:0000256" key="6">
    <source>
        <dbReference type="ARBA" id="ARBA00022723"/>
    </source>
</evidence>
<comment type="caution">
    <text evidence="11">The sequence shown here is derived from an EMBL/GenBank/DDBJ whole genome shotgun (WGS) entry which is preliminary data.</text>
</comment>
<dbReference type="SUPFAM" id="SSF48239">
    <property type="entry name" value="Terpenoid cyclases/Protein prenyltransferases"/>
    <property type="match status" value="1"/>
</dbReference>
<keyword evidence="4 9" id="KW-0637">Prenyltransferase</keyword>
<comment type="subunit">
    <text evidence="9">Heterodimer of an alpha and a beta subunit.</text>
</comment>
<comment type="function">
    <text evidence="9">Catalyzes the transfer of a farnesyl moiety from farnesyl diphosphate to a cysteine at the fourth position from the C-terminus of several proteins. The beta subunit is responsible for peptide-binding.</text>
</comment>
<dbReference type="InterPro" id="IPR045089">
    <property type="entry name" value="PGGT1B-like"/>
</dbReference>
<dbReference type="PANTHER" id="PTHR11774:SF6">
    <property type="entry name" value="PROTEIN FARNESYLTRANSFERASE SUBUNIT BETA"/>
    <property type="match status" value="1"/>
</dbReference>
<keyword evidence="6 9" id="KW-0479">Metal-binding</keyword>
<dbReference type="GO" id="GO:0008270">
    <property type="term" value="F:zinc ion binding"/>
    <property type="evidence" value="ECO:0007669"/>
    <property type="project" value="UniProtKB-UniRule"/>
</dbReference>
<accession>A0A9Q0LQP8</accession>
<name>A0A9Q0LQP8_ANAIG</name>
<reference evidence="11" key="1">
    <citation type="submission" date="2022-10" db="EMBL/GenBank/DDBJ databases">
        <title>Novel sulphate-reducing endosymbionts in the free-living metamonad Anaeramoeba.</title>
        <authorList>
            <person name="Jerlstrom-Hultqvist J."/>
            <person name="Cepicka I."/>
            <person name="Gallot-Lavallee L."/>
            <person name="Salas-Leiva D."/>
            <person name="Curtis B.A."/>
            <person name="Zahonova K."/>
            <person name="Pipaliya S."/>
            <person name="Dacks J."/>
            <person name="Roger A.J."/>
        </authorList>
    </citation>
    <scope>NUCLEOTIDE SEQUENCE</scope>
    <source>
        <strain evidence="11">BMAN</strain>
    </source>
</reference>
<evidence type="ECO:0000256" key="3">
    <source>
        <dbReference type="ARBA" id="ARBA00015798"/>
    </source>
</evidence>
<comment type="similarity">
    <text evidence="1 9">Belongs to the protein prenyltransferase subunit beta family.</text>
</comment>
<dbReference type="OrthoDB" id="10261146at2759"/>
<dbReference type="Pfam" id="PF00432">
    <property type="entry name" value="Prenyltrans"/>
    <property type="match status" value="1"/>
</dbReference>
<sequence>MAEATLKKPEFSTPQSCFTKTYVDQKFLETSILRRYDLFREDPEYSEKIRLIRDEHKEYLHKSARGLSEGYQELDASQPWFCYWILNSLDLLGVLDDTSSFVYKENLFEKTIYTIARCQGELGGFGGGPLQDSHLAPTYAAVNALAIVQKYHKGALDIIDSKKMFSFLLSLKQPDGSFAMHIGGERDLRGLYCALSVAYLLNIQTEELIKDSELFVKSCQTYEGGLASVPFAEAHGGYTFCGVAALGLLGKMEVIDVDSLFQWLVNRQMKFSGGFQGRTNKLVDGCYSWWQGGAFPLVVDYIQKRDGISLQNNNNGDWAFHQFALQQFILSCCQQPDGGLRDKPEKNRDLYHTSYCLSGLSRSQYNTFSKTTTVLGIKENLLKEIDHIHCIPVDKVEVAKLHFQNSKLEENKN</sequence>
<dbReference type="CDD" id="cd02893">
    <property type="entry name" value="FTase"/>
    <property type="match status" value="1"/>
</dbReference>
<protein>
    <recommendedName>
        <fullName evidence="3 9">Protein farnesyltransferase subunit beta</fullName>
        <shortName evidence="9">FTase-beta</shortName>
        <ecNumber evidence="2 9">2.5.1.58</ecNumber>
    </recommendedName>
</protein>
<comment type="cofactor">
    <cofactor evidence="9">
        <name>Zn(2+)</name>
        <dbReference type="ChEBI" id="CHEBI:29105"/>
    </cofactor>
    <text evidence="9">Binds 1 zinc ion per subunit.</text>
</comment>
<dbReference type="Gene3D" id="1.50.10.20">
    <property type="match status" value="1"/>
</dbReference>
<organism evidence="11 12">
    <name type="scientific">Anaeramoeba ignava</name>
    <name type="common">Anaerobic marine amoeba</name>
    <dbReference type="NCBI Taxonomy" id="1746090"/>
    <lineage>
        <taxon>Eukaryota</taxon>
        <taxon>Metamonada</taxon>
        <taxon>Anaeramoebidae</taxon>
        <taxon>Anaeramoeba</taxon>
    </lineage>
</organism>
<keyword evidence="7" id="KW-0677">Repeat</keyword>
<evidence type="ECO:0000256" key="5">
    <source>
        <dbReference type="ARBA" id="ARBA00022679"/>
    </source>
</evidence>
<dbReference type="GO" id="GO:0005965">
    <property type="term" value="C:protein farnesyltransferase complex"/>
    <property type="evidence" value="ECO:0007669"/>
    <property type="project" value="UniProtKB-UniRule"/>
</dbReference>
<feature type="domain" description="Prenyltransferase alpha-alpha toroid" evidence="10">
    <location>
        <begin position="51"/>
        <end position="391"/>
    </location>
</feature>
<evidence type="ECO:0000256" key="9">
    <source>
        <dbReference type="RuleBase" id="RU365056"/>
    </source>
</evidence>
<keyword evidence="8 9" id="KW-0862">Zinc</keyword>
<evidence type="ECO:0000259" key="10">
    <source>
        <dbReference type="Pfam" id="PF00432"/>
    </source>
</evidence>
<dbReference type="EMBL" id="JAPDFW010000064">
    <property type="protein sequence ID" value="KAJ5075530.1"/>
    <property type="molecule type" value="Genomic_DNA"/>
</dbReference>
<gene>
    <name evidence="11" type="ORF">M0811_07100</name>
</gene>
<evidence type="ECO:0000256" key="7">
    <source>
        <dbReference type="ARBA" id="ARBA00022737"/>
    </source>
</evidence>